<sequence>MLDTKNKSRNSISKYQIGEIGISNSDYSAEDNYSTKFNSESPSFFPNFSPSSLSSANSIRNGNPERNASLPYINSNTLQEKILKNLGVENPKDYRHYEKSLTSSTILSDAFDDVEQIKRNQYSPDKEKQLNYKIQARKVAKLSRNIKPRKAKSAKKFKKENDDIPRTMKPSLKNKENIKRRMQKSEHDSITSQVNRVFKKDRLDFSSAFDRYKNEKNKIECNYIKNPDPNRGVMFLNPSSIFNFSRSSMESQLQRDLAFPDKANIANRYEQSSTSPQSNGKFFNHSSSGENSPIYSSSQSPGASALLSYAFSLKALMVSSISVFAIAACLNVSSIKSKLGNPGSLVEQNNRFGEEEKLFNYSDRETSPITTRDFL</sequence>
<evidence type="ECO:0000313" key="2">
    <source>
        <dbReference type="EMBL" id="OMJ25123.1"/>
    </source>
</evidence>
<gene>
    <name evidence="2" type="ORF">AYI69_g4399</name>
</gene>
<dbReference type="EMBL" id="LSSM01001698">
    <property type="protein sequence ID" value="OMJ25123.1"/>
    <property type="molecule type" value="Genomic_DNA"/>
</dbReference>
<comment type="caution">
    <text evidence="2">The sequence shown here is derived from an EMBL/GenBank/DDBJ whole genome shotgun (WGS) entry which is preliminary data.</text>
</comment>
<reference evidence="3" key="1">
    <citation type="submission" date="2017-01" db="EMBL/GenBank/DDBJ databases">
        <authorList>
            <person name="Wang Y."/>
            <person name="White M."/>
            <person name="Kvist S."/>
            <person name="Moncalvo J.-M."/>
        </authorList>
    </citation>
    <scope>NUCLEOTIDE SEQUENCE [LARGE SCALE GENOMIC DNA]</scope>
    <source>
        <strain evidence="3">ID-206-W2</strain>
    </source>
</reference>
<evidence type="ECO:0000313" key="3">
    <source>
        <dbReference type="Proteomes" id="UP000187429"/>
    </source>
</evidence>
<proteinExistence type="predicted"/>
<accession>A0A1R1YE02</accession>
<protein>
    <submittedName>
        <fullName evidence="2">Uncharacterized protein</fullName>
    </submittedName>
</protein>
<keyword evidence="3" id="KW-1185">Reference proteome</keyword>
<dbReference type="Proteomes" id="UP000187429">
    <property type="component" value="Unassembled WGS sequence"/>
</dbReference>
<name>A0A1R1YE02_9FUNG</name>
<organism evidence="2 3">
    <name type="scientific">Smittium culicis</name>
    <dbReference type="NCBI Taxonomy" id="133412"/>
    <lineage>
        <taxon>Eukaryota</taxon>
        <taxon>Fungi</taxon>
        <taxon>Fungi incertae sedis</taxon>
        <taxon>Zoopagomycota</taxon>
        <taxon>Kickxellomycotina</taxon>
        <taxon>Harpellomycetes</taxon>
        <taxon>Harpellales</taxon>
        <taxon>Legeriomycetaceae</taxon>
        <taxon>Smittium</taxon>
    </lineage>
</organism>
<feature type="region of interest" description="Disordered" evidence="1">
    <location>
        <begin position="147"/>
        <end position="170"/>
    </location>
</feature>
<feature type="compositionally biased region" description="Basic residues" evidence="1">
    <location>
        <begin position="147"/>
        <end position="158"/>
    </location>
</feature>
<dbReference type="OrthoDB" id="5655608at2759"/>
<dbReference type="AlphaFoldDB" id="A0A1R1YE02"/>
<evidence type="ECO:0000256" key="1">
    <source>
        <dbReference type="SAM" id="MobiDB-lite"/>
    </source>
</evidence>